<dbReference type="EMBL" id="WDED01000008">
    <property type="protein sequence ID" value="KAB6148552.1"/>
    <property type="molecule type" value="Genomic_DNA"/>
</dbReference>
<feature type="signal peptide" evidence="2">
    <location>
        <begin position="1"/>
        <end position="24"/>
    </location>
</feature>
<evidence type="ECO:0000313" key="4">
    <source>
        <dbReference type="Proteomes" id="UP000434604"/>
    </source>
</evidence>
<dbReference type="PROSITE" id="PS51257">
    <property type="entry name" value="PROKAR_LIPOPROTEIN"/>
    <property type="match status" value="1"/>
</dbReference>
<accession>A0A7J5Q000</accession>
<feature type="compositionally biased region" description="Basic and acidic residues" evidence="1">
    <location>
        <begin position="131"/>
        <end position="148"/>
    </location>
</feature>
<gene>
    <name evidence="3" type="ORF">GA398_06725</name>
</gene>
<protein>
    <recommendedName>
        <fullName evidence="5">DUF4988 domain-containing protein</fullName>
    </recommendedName>
</protein>
<dbReference type="AlphaFoldDB" id="A0A7J5Q000"/>
<reference evidence="3 4" key="1">
    <citation type="journal article" date="2019" name="Nat. Med.">
        <title>A library of human gut bacterial isolates paired with longitudinal multiomics data enables mechanistic microbiome research.</title>
        <authorList>
            <person name="Poyet M."/>
            <person name="Groussin M."/>
            <person name="Gibbons S.M."/>
            <person name="Avila-Pacheco J."/>
            <person name="Jiang X."/>
            <person name="Kearney S.M."/>
            <person name="Perrotta A.R."/>
            <person name="Berdy B."/>
            <person name="Zhao S."/>
            <person name="Lieberman T.D."/>
            <person name="Swanson P.K."/>
            <person name="Smith M."/>
            <person name="Roesemann S."/>
            <person name="Alexander J.E."/>
            <person name="Rich S.A."/>
            <person name="Livny J."/>
            <person name="Vlamakis H."/>
            <person name="Clish C."/>
            <person name="Bullock K."/>
            <person name="Deik A."/>
            <person name="Scott J."/>
            <person name="Pierce K.A."/>
            <person name="Xavier R.J."/>
            <person name="Alm E.J."/>
        </authorList>
    </citation>
    <scope>NUCLEOTIDE SEQUENCE [LARGE SCALE GENOMIC DNA]</scope>
    <source>
        <strain evidence="3 4">BIOML-A58</strain>
    </source>
</reference>
<proteinExistence type="predicted"/>
<evidence type="ECO:0000313" key="3">
    <source>
        <dbReference type="EMBL" id="KAB6148552.1"/>
    </source>
</evidence>
<dbReference type="RefSeq" id="WP_151934407.1">
    <property type="nucleotide sequence ID" value="NZ_JBCLSW010000026.1"/>
</dbReference>
<dbReference type="Proteomes" id="UP000434604">
    <property type="component" value="Unassembled WGS sequence"/>
</dbReference>
<evidence type="ECO:0008006" key="5">
    <source>
        <dbReference type="Google" id="ProtNLM"/>
    </source>
</evidence>
<name>A0A7J5Q000_9BACE</name>
<organism evidence="3 4">
    <name type="scientific">Bacteroides xylanisolvens</name>
    <dbReference type="NCBI Taxonomy" id="371601"/>
    <lineage>
        <taxon>Bacteria</taxon>
        <taxon>Pseudomonadati</taxon>
        <taxon>Bacteroidota</taxon>
        <taxon>Bacteroidia</taxon>
        <taxon>Bacteroidales</taxon>
        <taxon>Bacteroidaceae</taxon>
        <taxon>Bacteroides</taxon>
    </lineage>
</organism>
<evidence type="ECO:0000256" key="1">
    <source>
        <dbReference type="SAM" id="MobiDB-lite"/>
    </source>
</evidence>
<sequence>MKKNFVRVMLFGALALTVSTTVTSCKDYDDDIDNLQTQIDANKASIADLQKFVNEGKWVKSVEDVAGGFKITFDDGKSYSIVNGTNGTNGKDGVDGTNGTDGKNGTKVTIGANNNWFFDGIDSGQSAVGPKGDKGDDGKDGEDGKDGVNGKSPRISATTGCWEVYNTETGAWESTDIVANATIYITEVAGNPLIWELHVRELKSDGTYAESSVTLPKAGSIVSMDAVSVDANAKLTLGSTITLFCGKTTAKVDFNGHKYAENEVLVASGSSKIQALINPADVNVQLYNIGLTDSKDNQFFQILKGSIQENMTEKPLSRAAGDKTANKGVYDMNVTFNKDADNFDLANIPAKGSYALTTRDPFGNEIISKYDVTINVDQSAPTLSDATAEAIINTACDLNALMPGTDKVVDCKYSLSLTSDPGELKAENITLSGSTITAKSAGTATIKVEYLKTNGEVVKEAAAPTLKITFKYYADPVVLGTMKWTVNAAPNNTADIALTDEVKALFNQAGYSLDANPTIGFKNDVVKVNGADVTYDSQSITLALVDKNAGVSGATTKDWVIRATFKPESVCATTHTVSVNVNNANGSSALGNEVAKVLNFEIVVNPFEGFKWDGRRLAGYFDGNKGTATGVISGTGANQKVTYNLYGLYSAETKSDAASYIKFDEETPLPEGFTSWFTNGGSKTTGDIVVAKAPAKGGVGVARTIKAIYSPFNNSRLENITDEISLTVVSGLGTLKYSGASKEIKNESGTTIEAKEFKIADVANGKDLALKDAKVTLVWTGDKNAQDYLDMSTLASWDGQSTLTVKKKTSAQIVTAQTCKLTLTATDEWGVTHATTVTVVVNKFE</sequence>
<comment type="caution">
    <text evidence="3">The sequence shown here is derived from an EMBL/GenBank/DDBJ whole genome shotgun (WGS) entry which is preliminary data.</text>
</comment>
<keyword evidence="2" id="KW-0732">Signal</keyword>
<feature type="chain" id="PRO_5029482190" description="DUF4988 domain-containing protein" evidence="2">
    <location>
        <begin position="25"/>
        <end position="845"/>
    </location>
</feature>
<evidence type="ECO:0000256" key="2">
    <source>
        <dbReference type="SAM" id="SignalP"/>
    </source>
</evidence>
<feature type="region of interest" description="Disordered" evidence="1">
    <location>
        <begin position="123"/>
        <end position="154"/>
    </location>
</feature>